<organism evidence="1 2">
    <name type="scientific">Candidatus Sulfuritelmatomonas gaucii</name>
    <dbReference type="NCBI Taxonomy" id="2043161"/>
    <lineage>
        <taxon>Bacteria</taxon>
        <taxon>Pseudomonadati</taxon>
        <taxon>Acidobacteriota</taxon>
        <taxon>Terriglobia</taxon>
        <taxon>Terriglobales</taxon>
        <taxon>Acidobacteriaceae</taxon>
        <taxon>Candidatus Sulfuritelmatomonas</taxon>
    </lineage>
</organism>
<dbReference type="Proteomes" id="UP000239735">
    <property type="component" value="Unassembled WGS sequence"/>
</dbReference>
<reference evidence="2" key="1">
    <citation type="submission" date="2018-02" db="EMBL/GenBank/DDBJ databases">
        <authorList>
            <person name="Hausmann B."/>
        </authorList>
    </citation>
    <scope>NUCLEOTIDE SEQUENCE [LARGE SCALE GENOMIC DNA]</scope>
    <source>
        <strain evidence="2">Peat soil MAG SbA5</strain>
    </source>
</reference>
<accession>A0A2N9L749</accession>
<dbReference type="AlphaFoldDB" id="A0A2N9L749"/>
<evidence type="ECO:0000313" key="2">
    <source>
        <dbReference type="Proteomes" id="UP000239735"/>
    </source>
</evidence>
<gene>
    <name evidence="1" type="ORF">SBA5_200011</name>
</gene>
<evidence type="ECO:0000313" key="1">
    <source>
        <dbReference type="EMBL" id="SPE19099.1"/>
    </source>
</evidence>
<sequence>MTDPERAAWHSNVIAASTEAALGALRDATLLDGFYLAGGTGLALQLGHRLSRDLDFFMQDHFNEDVFLQRLQKLGGFTLAAKAPHTLHATIHEAKVSFLGYTYPVLFPTNSFLEVAVADPRDIACMRLSAIASRGTKRDFIDLYVCVQRYGLKAILNLFEQKYAQTNYSRIHILKSLSFFDDAERDPLPHMLVALDWDRVKQFFRKEAPQLI</sequence>
<evidence type="ECO:0008006" key="3">
    <source>
        <dbReference type="Google" id="ProtNLM"/>
    </source>
</evidence>
<protein>
    <recommendedName>
        <fullName evidence="3">Nucleotidyl transferase AbiEii toxin, Type IV TA system</fullName>
    </recommendedName>
</protein>
<name>A0A2N9L749_9BACT</name>
<dbReference type="Pfam" id="PF08843">
    <property type="entry name" value="AbiEii"/>
    <property type="match status" value="2"/>
</dbReference>
<dbReference type="EMBL" id="OKRB01000076">
    <property type="protein sequence ID" value="SPE19099.1"/>
    <property type="molecule type" value="Genomic_DNA"/>
</dbReference>
<proteinExistence type="predicted"/>
<dbReference type="OrthoDB" id="9796281at2"/>
<dbReference type="InterPro" id="IPR014942">
    <property type="entry name" value="AbiEii"/>
</dbReference>